<sequence length="103" mass="11913">MGYRYMAIKKENALPIASIVAVLATAFSIWTGVFDRGVTNGSLSEKVNYIDQNVKKINDWIEKKQAQEPDLQRSFQDVKIDVVRLQEQLNSLKTKVEEIERRR</sequence>
<evidence type="ECO:0000313" key="2">
    <source>
        <dbReference type="EMBL" id="QNH71934.1"/>
    </source>
</evidence>
<feature type="coiled-coil region" evidence="1">
    <location>
        <begin position="75"/>
        <end position="102"/>
    </location>
</feature>
<gene>
    <name evidence="2" type="ORF">P9VFCI_128</name>
</gene>
<name>A0A7G7WXJ0_9CAUD</name>
<evidence type="ECO:0000313" key="3">
    <source>
        <dbReference type="Proteomes" id="UP000515832"/>
    </source>
</evidence>
<keyword evidence="3" id="KW-1185">Reference proteome</keyword>
<protein>
    <submittedName>
        <fullName evidence="2">Uncharacterized protein</fullName>
    </submittedName>
</protein>
<accession>A0A7G7WXJ0</accession>
<dbReference type="Proteomes" id="UP000515832">
    <property type="component" value="Segment"/>
</dbReference>
<evidence type="ECO:0000256" key="1">
    <source>
        <dbReference type="SAM" id="Coils"/>
    </source>
</evidence>
<organism evidence="2 3">
    <name type="scientific">Rhizobium phage P9VFCI</name>
    <dbReference type="NCBI Taxonomy" id="2763531"/>
    <lineage>
        <taxon>Viruses</taxon>
        <taxon>Duplodnaviria</taxon>
        <taxon>Heunggongvirae</taxon>
        <taxon>Uroviricota</taxon>
        <taxon>Caudoviricetes</taxon>
        <taxon>Pootjesviridae</taxon>
        <taxon>Innesvirus</taxon>
        <taxon>Innesvirus P9VFCI</taxon>
    </lineage>
</organism>
<reference evidence="2 3" key="1">
    <citation type="submission" date="2020-07" db="EMBL/GenBank/DDBJ databases">
        <title>Complete genome sequence of Rhizobium leguminosarum bacteriophage vB_RlegM_P9VFCI.</title>
        <authorList>
            <person name="Gunathilake D."/>
            <person name="Bhat S."/>
            <person name="Yost C.K."/>
            <person name="Hynes M.F."/>
        </authorList>
    </citation>
    <scope>NUCLEOTIDE SEQUENCE [LARGE SCALE GENOMIC DNA]</scope>
</reference>
<dbReference type="EMBL" id="MT778839">
    <property type="protein sequence ID" value="QNH71934.1"/>
    <property type="molecule type" value="Genomic_DNA"/>
</dbReference>
<keyword evidence="1" id="KW-0175">Coiled coil</keyword>
<proteinExistence type="predicted"/>